<dbReference type="EMBL" id="JAKRDF010000004">
    <property type="protein sequence ID" value="MCG7275800.1"/>
    <property type="molecule type" value="Genomic_DNA"/>
</dbReference>
<dbReference type="Proteomes" id="UP001521911">
    <property type="component" value="Unassembled WGS sequence"/>
</dbReference>
<sequence length="80" mass="9040">MEVRRSATKHGIRPEDSVAAATSACVFKAPLDDENPQRELRLGFDGSMRLLELVVLIWDDGTETIIHSMKARKQYRALLD</sequence>
<name>A0ABS9PSX7_9CORY</name>
<evidence type="ECO:0000313" key="1">
    <source>
        <dbReference type="EMBL" id="MCG7275800.1"/>
    </source>
</evidence>
<gene>
    <name evidence="1" type="ORF">MHK08_04870</name>
</gene>
<organism evidence="1 2">
    <name type="scientific">Corynebacterium singulare</name>
    <dbReference type="NCBI Taxonomy" id="161899"/>
    <lineage>
        <taxon>Bacteria</taxon>
        <taxon>Bacillati</taxon>
        <taxon>Actinomycetota</taxon>
        <taxon>Actinomycetes</taxon>
        <taxon>Mycobacteriales</taxon>
        <taxon>Corynebacteriaceae</taxon>
        <taxon>Corynebacterium</taxon>
    </lineage>
</organism>
<protein>
    <submittedName>
        <fullName evidence="1">Toxin</fullName>
    </submittedName>
</protein>
<accession>A0ABS9PSX7</accession>
<comment type="caution">
    <text evidence="1">The sequence shown here is derived from an EMBL/GenBank/DDBJ whole genome shotgun (WGS) entry which is preliminary data.</text>
</comment>
<evidence type="ECO:0000313" key="2">
    <source>
        <dbReference type="Proteomes" id="UP001521911"/>
    </source>
</evidence>
<keyword evidence="2" id="KW-1185">Reference proteome</keyword>
<reference evidence="1 2" key="1">
    <citation type="submission" date="2022-02" db="EMBL/GenBank/DDBJ databases">
        <title>Uncovering new skin microbiome diversity through culturing and metagenomics.</title>
        <authorList>
            <person name="Conlan S."/>
            <person name="Deming C."/>
            <person name="Nisc Comparative Sequencing Program N."/>
            <person name="Segre J.A."/>
        </authorList>
    </citation>
    <scope>NUCLEOTIDE SEQUENCE [LARGE SCALE GENOMIC DNA]</scope>
    <source>
        <strain evidence="1 2">ACRQV</strain>
    </source>
</reference>
<proteinExistence type="predicted"/>